<evidence type="ECO:0000313" key="6">
    <source>
        <dbReference type="Proteomes" id="UP000001192"/>
    </source>
</evidence>
<dbReference type="HOGENOM" id="CLU_040681_1_0_4"/>
<dbReference type="InterPro" id="IPR000644">
    <property type="entry name" value="CBS_dom"/>
</dbReference>
<feature type="domain" description="BON" evidence="3">
    <location>
        <begin position="170"/>
        <end position="237"/>
    </location>
</feature>
<name>B2JVH5_PARP8</name>
<evidence type="ECO:0000256" key="1">
    <source>
        <dbReference type="ARBA" id="ARBA00023122"/>
    </source>
</evidence>
<dbReference type="InterPro" id="IPR046342">
    <property type="entry name" value="CBS_dom_sf"/>
</dbReference>
<evidence type="ECO:0000259" key="4">
    <source>
        <dbReference type="PROSITE" id="PS51371"/>
    </source>
</evidence>
<proteinExistence type="predicted"/>
<dbReference type="PROSITE" id="PS50914">
    <property type="entry name" value="BON"/>
    <property type="match status" value="1"/>
</dbReference>
<dbReference type="Pfam" id="PF00571">
    <property type="entry name" value="CBS"/>
    <property type="match status" value="2"/>
</dbReference>
<protein>
    <submittedName>
        <fullName evidence="5">CBS domain containing membrane protein</fullName>
    </submittedName>
</protein>
<dbReference type="InterPro" id="IPR007055">
    <property type="entry name" value="BON_dom"/>
</dbReference>
<evidence type="ECO:0000313" key="5">
    <source>
        <dbReference type="EMBL" id="ACC74952.1"/>
    </source>
</evidence>
<sequence>MTTRRAQAKGAIMRALDIMTTSVVTATPDMSIHDAARLFVDNRISGMPVVDGEGQVVGIVSQGDLLHRVENGTGHGKRRWWLDFLLSSPREQAARYVKEHAHVVGDVMCDRVISITEDMPLDRIADLMERRHLKRVPVLKDGKLVGIVSRSNLIRALASVAPPADAAAHDDASVRDAIVLEMHGQRWGLSKHGVIVKDGIAHLWGVVESEEEKRAICIAAERVPGVKRVEHHLEFPNVIPTL</sequence>
<gene>
    <name evidence="5" type="ordered locus">Bphy_5888</name>
</gene>
<dbReference type="CDD" id="cd04586">
    <property type="entry name" value="CBS_pair_BON_assoc"/>
    <property type="match status" value="1"/>
</dbReference>
<dbReference type="PROSITE" id="PS51371">
    <property type="entry name" value="CBS"/>
    <property type="match status" value="2"/>
</dbReference>
<dbReference type="Proteomes" id="UP000001192">
    <property type="component" value="Plasmid pBPHY01"/>
</dbReference>
<evidence type="ECO:0000256" key="2">
    <source>
        <dbReference type="PROSITE-ProRule" id="PRU00703"/>
    </source>
</evidence>
<dbReference type="PANTHER" id="PTHR43080">
    <property type="entry name" value="CBS DOMAIN-CONTAINING PROTEIN CBSX3, MITOCHONDRIAL"/>
    <property type="match status" value="1"/>
</dbReference>
<accession>B2JVH5</accession>
<dbReference type="SUPFAM" id="SSF54631">
    <property type="entry name" value="CBS-domain pair"/>
    <property type="match status" value="1"/>
</dbReference>
<reference evidence="6" key="1">
    <citation type="journal article" date="2014" name="Stand. Genomic Sci.">
        <title>Complete genome sequence of Burkholderia phymatum STM815(T), a broad host range and efficient nitrogen-fixing symbiont of Mimosa species.</title>
        <authorList>
            <person name="Moulin L."/>
            <person name="Klonowska A."/>
            <person name="Caroline B."/>
            <person name="Booth K."/>
            <person name="Vriezen J.A."/>
            <person name="Melkonian R."/>
            <person name="James E.K."/>
            <person name="Young J.P."/>
            <person name="Bena G."/>
            <person name="Hauser L."/>
            <person name="Land M."/>
            <person name="Kyrpides N."/>
            <person name="Bruce D."/>
            <person name="Chain P."/>
            <person name="Copeland A."/>
            <person name="Pitluck S."/>
            <person name="Woyke T."/>
            <person name="Lizotte-Waniewski M."/>
            <person name="Bristow J."/>
            <person name="Riley M."/>
        </authorList>
    </citation>
    <scope>NUCLEOTIDE SEQUENCE [LARGE SCALE GENOMIC DNA]</scope>
    <source>
        <strain evidence="6">DSM 17167 / CIP 108236 / LMG 21445 / STM815</strain>
        <plasmid evidence="6">Plasmid pBPHY01</plasmid>
    </source>
</reference>
<feature type="domain" description="CBS" evidence="4">
    <location>
        <begin position="19"/>
        <end position="78"/>
    </location>
</feature>
<geneLocation type="plasmid" evidence="5 6">
    <name>pBPHY01</name>
</geneLocation>
<dbReference type="PIRSF" id="PIRSF036990">
    <property type="entry name" value="UCP036990_CBS_BON"/>
    <property type="match status" value="1"/>
</dbReference>
<dbReference type="PANTHER" id="PTHR43080:SF26">
    <property type="entry name" value="REGULATORY PROTEIN"/>
    <property type="match status" value="1"/>
</dbReference>
<dbReference type="KEGG" id="bph:Bphy_5888"/>
<dbReference type="EMBL" id="CP001045">
    <property type="protein sequence ID" value="ACC74952.1"/>
    <property type="molecule type" value="Genomic_DNA"/>
</dbReference>
<dbReference type="Gene3D" id="3.30.1340.30">
    <property type="match status" value="1"/>
</dbReference>
<dbReference type="Pfam" id="PF04972">
    <property type="entry name" value="BON"/>
    <property type="match status" value="1"/>
</dbReference>
<feature type="domain" description="CBS" evidence="4">
    <location>
        <begin position="108"/>
        <end position="166"/>
    </location>
</feature>
<dbReference type="InterPro" id="IPR017080">
    <property type="entry name" value="UCP036990_CBS_BON"/>
</dbReference>
<dbReference type="AlphaFoldDB" id="B2JVH5"/>
<dbReference type="SMART" id="SM00116">
    <property type="entry name" value="CBS"/>
    <property type="match status" value="2"/>
</dbReference>
<keyword evidence="5" id="KW-0614">Plasmid</keyword>
<organism evidence="5 6">
    <name type="scientific">Paraburkholderia phymatum (strain DSM 17167 / CIP 108236 / LMG 21445 / STM815)</name>
    <name type="common">Burkholderia phymatum</name>
    <dbReference type="NCBI Taxonomy" id="391038"/>
    <lineage>
        <taxon>Bacteria</taxon>
        <taxon>Pseudomonadati</taxon>
        <taxon>Pseudomonadota</taxon>
        <taxon>Betaproteobacteria</taxon>
        <taxon>Burkholderiales</taxon>
        <taxon>Burkholderiaceae</taxon>
        <taxon>Paraburkholderia</taxon>
    </lineage>
</organism>
<keyword evidence="6" id="KW-1185">Reference proteome</keyword>
<keyword evidence="1 2" id="KW-0129">CBS domain</keyword>
<dbReference type="Gene3D" id="3.10.580.10">
    <property type="entry name" value="CBS-domain"/>
    <property type="match status" value="1"/>
</dbReference>
<evidence type="ECO:0000259" key="3">
    <source>
        <dbReference type="PROSITE" id="PS50914"/>
    </source>
</evidence>
<dbReference type="InterPro" id="IPR051257">
    <property type="entry name" value="Diverse_CBS-Domain"/>
</dbReference>